<dbReference type="InterPro" id="IPR036291">
    <property type="entry name" value="NAD(P)-bd_dom_sf"/>
</dbReference>
<comment type="caution">
    <text evidence="5">The sequence shown here is derived from an EMBL/GenBank/DDBJ whole genome shotgun (WGS) entry which is preliminary data.</text>
</comment>
<keyword evidence="1" id="KW-0596">Phosphopantetheine</keyword>
<dbReference type="Pfam" id="PF23562">
    <property type="entry name" value="AMP-binding_C_3"/>
    <property type="match status" value="1"/>
</dbReference>
<dbReference type="SUPFAM" id="SSF56801">
    <property type="entry name" value="Acetyl-CoA synthetase-like"/>
    <property type="match status" value="1"/>
</dbReference>
<reference evidence="5 6" key="1">
    <citation type="journal article" date="2024" name="IMA Fungus">
        <title>IMA Genome - F19 : A genome assembly and annotation guide to empower mycologists, including annotated draft genome sequences of Ceratocystis pirilliformis, Diaporthe australafricana, Fusarium ophioides, Paecilomyces lecythidis, and Sporothrix stenoceras.</title>
        <authorList>
            <person name="Aylward J."/>
            <person name="Wilson A.M."/>
            <person name="Visagie C.M."/>
            <person name="Spraker J."/>
            <person name="Barnes I."/>
            <person name="Buitendag C."/>
            <person name="Ceriani C."/>
            <person name="Del Mar Angel L."/>
            <person name="du Plessis D."/>
            <person name="Fuchs T."/>
            <person name="Gasser K."/>
            <person name="Kramer D."/>
            <person name="Li W."/>
            <person name="Munsamy K."/>
            <person name="Piso A."/>
            <person name="Price J.L."/>
            <person name="Sonnekus B."/>
            <person name="Thomas C."/>
            <person name="van der Nest A."/>
            <person name="van Dijk A."/>
            <person name="van Heerden A."/>
            <person name="van Vuuren N."/>
            <person name="Yilmaz N."/>
            <person name="Duong T.A."/>
            <person name="van der Merwe N.A."/>
            <person name="Wingfield M.J."/>
            <person name="Wingfield B.D."/>
        </authorList>
    </citation>
    <scope>NUCLEOTIDE SEQUENCE [LARGE SCALE GENOMIC DNA]</scope>
    <source>
        <strain evidence="5 6">CMW 18300</strain>
    </source>
</reference>
<evidence type="ECO:0000256" key="2">
    <source>
        <dbReference type="ARBA" id="ARBA00022553"/>
    </source>
</evidence>
<dbReference type="PROSITE" id="PS00455">
    <property type="entry name" value="AMP_BINDING"/>
    <property type="match status" value="1"/>
</dbReference>
<evidence type="ECO:0000313" key="5">
    <source>
        <dbReference type="EMBL" id="KAL1876979.1"/>
    </source>
</evidence>
<dbReference type="SUPFAM" id="SSF47336">
    <property type="entry name" value="ACP-like"/>
    <property type="match status" value="1"/>
</dbReference>
<dbReference type="Gene3D" id="1.10.1200.10">
    <property type="entry name" value="ACP-like"/>
    <property type="match status" value="1"/>
</dbReference>
<dbReference type="InterPro" id="IPR020806">
    <property type="entry name" value="PKS_PP-bd"/>
</dbReference>
<dbReference type="Pfam" id="PF07993">
    <property type="entry name" value="NAD_binding_4"/>
    <property type="match status" value="1"/>
</dbReference>
<dbReference type="SMART" id="SM00823">
    <property type="entry name" value="PKS_PP"/>
    <property type="match status" value="1"/>
</dbReference>
<proteinExistence type="predicted"/>
<dbReference type="InterPro" id="IPR010080">
    <property type="entry name" value="Thioester_reductase-like_dom"/>
</dbReference>
<dbReference type="PANTHER" id="PTHR43439">
    <property type="entry name" value="PHENYLACETATE-COENZYME A LIGASE"/>
    <property type="match status" value="1"/>
</dbReference>
<accession>A0ABR3XN12</accession>
<dbReference type="Proteomes" id="UP001583177">
    <property type="component" value="Unassembled WGS sequence"/>
</dbReference>
<dbReference type="InterPro" id="IPR020845">
    <property type="entry name" value="AMP-binding_CS"/>
</dbReference>
<name>A0ABR3XN12_9PEZI</name>
<dbReference type="InterPro" id="IPR036736">
    <property type="entry name" value="ACP-like_sf"/>
</dbReference>
<keyword evidence="2" id="KW-0597">Phosphoprotein</keyword>
<evidence type="ECO:0000259" key="4">
    <source>
        <dbReference type="PROSITE" id="PS50075"/>
    </source>
</evidence>
<evidence type="ECO:0000256" key="3">
    <source>
        <dbReference type="SAM" id="MobiDB-lite"/>
    </source>
</evidence>
<feature type="domain" description="Carrier" evidence="4">
    <location>
        <begin position="539"/>
        <end position="620"/>
    </location>
</feature>
<evidence type="ECO:0000313" key="6">
    <source>
        <dbReference type="Proteomes" id="UP001583177"/>
    </source>
</evidence>
<protein>
    <submittedName>
        <fullName evidence="5">NRPS-like protein biosynthetic cluster</fullName>
    </submittedName>
</protein>
<dbReference type="InterPro" id="IPR009081">
    <property type="entry name" value="PP-bd_ACP"/>
</dbReference>
<dbReference type="SUPFAM" id="SSF51735">
    <property type="entry name" value="NAD(P)-binding Rossmann-fold domains"/>
    <property type="match status" value="1"/>
</dbReference>
<dbReference type="Pfam" id="PF00550">
    <property type="entry name" value="PP-binding"/>
    <property type="match status" value="1"/>
</dbReference>
<dbReference type="Pfam" id="PF00501">
    <property type="entry name" value="AMP-binding"/>
    <property type="match status" value="1"/>
</dbReference>
<dbReference type="Gene3D" id="3.40.50.12780">
    <property type="entry name" value="N-terminal domain of ligase-like"/>
    <property type="match status" value="1"/>
</dbReference>
<gene>
    <name evidence="5" type="ORF">Daus18300_002587</name>
</gene>
<keyword evidence="6" id="KW-1185">Reference proteome</keyword>
<dbReference type="InterPro" id="IPR042099">
    <property type="entry name" value="ANL_N_sf"/>
</dbReference>
<sequence length="1071" mass="117439">MESYSSSEVVTIDVLLRRLVKIAPDKAVLSYPDQELNFKHYTATDLDRLSRSAISTYPRSLRQSALDAKPGKAPAVAIVGASNLEYYMNILAVSRMGLTVMVMSPRLSDQGLAHLIRLQRCTAVLASGSSIQAIERVQATQEDLPDFDLLPMVQMADLETVSNSGALVDLPVMEYKHDTETPFVIIHSGGTTGLPKPVARHVGRDLKDIAKRISESIPDSLVTLPVFHSFGFGHFLASLWGTFTLSLLNASRPVTASIILKALDVIGCNALSTVPHLLKFIAETPGGAERLAQLKRVAAAGSATPEVLGNELVEKGVNLYSPYGQTESGVLMMNCAGRDWIWMTVMPQAEPYLKFEPYGDEDQGLWHLIVLSEFPTLVMSNRPDGSYATQDLFVRHPTDPEKWKFASRADDIIVLVNGLKADPHLLEEAVTKNPNVDTAMAFGSGRDSLGLLVVPSAQASGLSKEELAAVIAPDLELGNSLVSSYTRVPPDSVIFREAGSQVPRTAKDTLIRSKFLELCKDDIDAHYAAMEAQNNSKVSVSDDQVQEIVRDVVGSVVSAGDTELDIDTDFFGLGMDSLQASYVRTRLLRRINLGGRLPPTNVVFEYPTVGQLTDYILAVRNGRDPKAEGSSERDIAQKLFQKYTQFPGFEAETRQASAGRVVLITGATGFVGRHVVHRLISLPEVDRVYCLVRADSDEAANLRIIESLRAARLEVVDKNSSKIVALASDLGQARLGLNDKQYEILRTLVTDIIHGAWAVNFNLSLSSFENPSIASVSHLLSLAIRSPLQPKPRLSFISSIATIFQANAQGGVKETRYGWEAASPMGYGQSKWVAEEMCTAAAKYAEQKGVDLPVQILRVGQVVGDTKYGMWNEKEAFPLTVQSALTTGALPVVEEPDAQFWLPVDTTAAAIVELAFRSRSDDQGENARVFHVASATPLHWNTEFLPALARHNLSFEAVPQQEWVRRLEDAVPNHQLLQHFKKRYGVDRDENAPRRTKDLLDLSEARKFSSALRGDTKIDDVLVGKFLTYWLGLPAWKSIEKPMDADSQNKAGQTGRRDSGIGIGQTQQLRV</sequence>
<dbReference type="PROSITE" id="PS50075">
    <property type="entry name" value="CARRIER"/>
    <property type="match status" value="1"/>
</dbReference>
<feature type="region of interest" description="Disordered" evidence="3">
    <location>
        <begin position="1043"/>
        <end position="1071"/>
    </location>
</feature>
<dbReference type="InterPro" id="IPR000873">
    <property type="entry name" value="AMP-dep_synth/lig_dom"/>
</dbReference>
<evidence type="ECO:0000256" key="1">
    <source>
        <dbReference type="ARBA" id="ARBA00022450"/>
    </source>
</evidence>
<dbReference type="InterPro" id="IPR013120">
    <property type="entry name" value="FAR_NAD-bd"/>
</dbReference>
<organism evidence="5 6">
    <name type="scientific">Diaporthe australafricana</name>
    <dbReference type="NCBI Taxonomy" id="127596"/>
    <lineage>
        <taxon>Eukaryota</taxon>
        <taxon>Fungi</taxon>
        <taxon>Dikarya</taxon>
        <taxon>Ascomycota</taxon>
        <taxon>Pezizomycotina</taxon>
        <taxon>Sordariomycetes</taxon>
        <taxon>Sordariomycetidae</taxon>
        <taxon>Diaporthales</taxon>
        <taxon>Diaporthaceae</taxon>
        <taxon>Diaporthe</taxon>
    </lineage>
</organism>
<dbReference type="InterPro" id="IPR051414">
    <property type="entry name" value="Adenylate-forming_Reductase"/>
</dbReference>
<dbReference type="NCBIfam" id="TIGR01746">
    <property type="entry name" value="Thioester-redct"/>
    <property type="match status" value="1"/>
</dbReference>
<dbReference type="EMBL" id="JAWRVE010000015">
    <property type="protein sequence ID" value="KAL1876979.1"/>
    <property type="molecule type" value="Genomic_DNA"/>
</dbReference>
<dbReference type="Gene3D" id="3.40.50.720">
    <property type="entry name" value="NAD(P)-binding Rossmann-like Domain"/>
    <property type="match status" value="1"/>
</dbReference>
<dbReference type="PANTHER" id="PTHR43439:SF2">
    <property type="entry name" value="ENZYME, PUTATIVE (JCVI)-RELATED"/>
    <property type="match status" value="1"/>
</dbReference>